<dbReference type="Proteomes" id="UP000182740">
    <property type="component" value="Unassembled WGS sequence"/>
</dbReference>
<evidence type="ECO:0000313" key="3">
    <source>
        <dbReference type="Proteomes" id="UP000182740"/>
    </source>
</evidence>
<proteinExistence type="predicted"/>
<keyword evidence="1" id="KW-0732">Signal</keyword>
<dbReference type="OrthoDB" id="3629183at2"/>
<evidence type="ECO:0000256" key="1">
    <source>
        <dbReference type="SAM" id="SignalP"/>
    </source>
</evidence>
<feature type="chain" id="PRO_5012882439" evidence="1">
    <location>
        <begin position="29"/>
        <end position="177"/>
    </location>
</feature>
<protein>
    <submittedName>
        <fullName evidence="2">Uncharacterized protein</fullName>
    </submittedName>
</protein>
<dbReference type="AlphaFoldDB" id="A0A1K1QF73"/>
<accession>A0A1K1QF73</accession>
<reference evidence="3" key="1">
    <citation type="submission" date="2016-11" db="EMBL/GenBank/DDBJ databases">
        <authorList>
            <person name="Varghese N."/>
            <person name="Submissions S."/>
        </authorList>
    </citation>
    <scope>NUCLEOTIDE SEQUENCE [LARGE SCALE GENOMIC DNA]</scope>
    <source>
        <strain evidence="3">DSM 44671</strain>
    </source>
</reference>
<name>A0A1K1QF73_9PSEU</name>
<organism evidence="2 3">
    <name type="scientific">Amycolatopsis australiensis</name>
    <dbReference type="NCBI Taxonomy" id="546364"/>
    <lineage>
        <taxon>Bacteria</taxon>
        <taxon>Bacillati</taxon>
        <taxon>Actinomycetota</taxon>
        <taxon>Actinomycetes</taxon>
        <taxon>Pseudonocardiales</taxon>
        <taxon>Pseudonocardiaceae</taxon>
        <taxon>Amycolatopsis</taxon>
    </lineage>
</organism>
<dbReference type="RefSeq" id="WP_072475738.1">
    <property type="nucleotide sequence ID" value="NZ_FPJG01000006.1"/>
</dbReference>
<evidence type="ECO:0000313" key="2">
    <source>
        <dbReference type="EMBL" id="SFW58372.1"/>
    </source>
</evidence>
<dbReference type="EMBL" id="FPJG01000006">
    <property type="protein sequence ID" value="SFW58372.1"/>
    <property type="molecule type" value="Genomic_DNA"/>
</dbReference>
<feature type="signal peptide" evidence="1">
    <location>
        <begin position="1"/>
        <end position="28"/>
    </location>
</feature>
<sequence>MKGKFGRSIALVAAASLLAVGTAGIASANQDGGKGSSGTQALAAQVLQMRDDLTKVAYAGDVGATRADLGRLSPVLADIAAGKRYTVQTDTQQLAGLAKGRADESSRLLADPTAKPRQLPPLPLPPIPDLPGPLKIVSDLLKALLGAVTGILGGLLGSLPVPPLPVPPLPVPPVPGS</sequence>
<keyword evidence="3" id="KW-1185">Reference proteome</keyword>
<gene>
    <name evidence="2" type="ORF">SAMN04489730_1710</name>
</gene>